<dbReference type="Pfam" id="PF06764">
    <property type="entry name" value="DUF1223"/>
    <property type="match status" value="1"/>
</dbReference>
<comment type="caution">
    <text evidence="2">The sequence shown here is derived from an EMBL/GenBank/DDBJ whole genome shotgun (WGS) entry which is preliminary data.</text>
</comment>
<dbReference type="PANTHER" id="PTHR36057:SF1">
    <property type="entry name" value="LIPOPROTEIN LIPID ATTACHMENT SITE-LIKE PROTEIN, PUTATIVE (DUF1223)-RELATED"/>
    <property type="match status" value="1"/>
</dbReference>
<dbReference type="InterPro" id="IPR010634">
    <property type="entry name" value="DUF1223"/>
</dbReference>
<dbReference type="Proteomes" id="UP000267077">
    <property type="component" value="Unassembled WGS sequence"/>
</dbReference>
<gene>
    <name evidence="2" type="ORF">EKH79_03690</name>
</gene>
<feature type="signal peptide" evidence="1">
    <location>
        <begin position="1"/>
        <end position="26"/>
    </location>
</feature>
<accession>A0A3S0PIF0</accession>
<dbReference type="InterPro" id="IPR036249">
    <property type="entry name" value="Thioredoxin-like_sf"/>
</dbReference>
<dbReference type="EMBL" id="RYZR01000003">
    <property type="protein sequence ID" value="RUL66413.1"/>
    <property type="molecule type" value="Genomic_DNA"/>
</dbReference>
<dbReference type="PANTHER" id="PTHR36057">
    <property type="match status" value="1"/>
</dbReference>
<evidence type="ECO:0000313" key="2">
    <source>
        <dbReference type="EMBL" id="RUL66413.1"/>
    </source>
</evidence>
<keyword evidence="3" id="KW-1185">Reference proteome</keyword>
<dbReference type="SUPFAM" id="SSF52833">
    <property type="entry name" value="Thioredoxin-like"/>
    <property type="match status" value="1"/>
</dbReference>
<organism evidence="2 3">
    <name type="scientific">Dyella dinghuensis</name>
    <dbReference type="NCBI Taxonomy" id="1920169"/>
    <lineage>
        <taxon>Bacteria</taxon>
        <taxon>Pseudomonadati</taxon>
        <taxon>Pseudomonadota</taxon>
        <taxon>Gammaproteobacteria</taxon>
        <taxon>Lysobacterales</taxon>
        <taxon>Rhodanobacteraceae</taxon>
        <taxon>Dyella</taxon>
    </lineage>
</organism>
<dbReference type="AlphaFoldDB" id="A0A3S0PIF0"/>
<name>A0A3S0PIF0_9GAMM</name>
<feature type="chain" id="PRO_5018701143" evidence="1">
    <location>
        <begin position="27"/>
        <end position="243"/>
    </location>
</feature>
<evidence type="ECO:0000256" key="1">
    <source>
        <dbReference type="SAM" id="SignalP"/>
    </source>
</evidence>
<evidence type="ECO:0000313" key="3">
    <source>
        <dbReference type="Proteomes" id="UP000267077"/>
    </source>
</evidence>
<proteinExistence type="predicted"/>
<sequence>MANKMFYLRAVAATLALLLRQPAVHAEDNAAAARQHLVVVELFQSQGCSSCPPAEANLNAIAGEPGVLALSFSVTYWDQLGWKDTFATDAYTQRQWDYAHHRRRDTVWTPQIYINGQTDLVGTNRSELLEAIGRAQTNGPTIDWSAQSITIGASTPSDGVADVWLVRYDPHTLRVPIGGGENGGRTLAQRNVVRDLVHLGTWNGDSVTFPLPTSSSHGLKTAALVQMQRGGRILGASVEETPY</sequence>
<protein>
    <submittedName>
        <fullName evidence="2">DUF1223 domain-containing protein</fullName>
    </submittedName>
</protein>
<dbReference type="OrthoDB" id="9808254at2"/>
<reference evidence="2 3" key="1">
    <citation type="submission" date="2018-12" db="EMBL/GenBank/DDBJ databases">
        <title>Dyella dinghuensis sp. nov. DHOA06 and Dyella choica sp. nov. 4M-K27, isolated from forest soil.</title>
        <authorList>
            <person name="Qiu L.-H."/>
            <person name="Gao Z.-H."/>
        </authorList>
    </citation>
    <scope>NUCLEOTIDE SEQUENCE [LARGE SCALE GENOMIC DNA]</scope>
    <source>
        <strain evidence="2 3">DHOA06</strain>
    </source>
</reference>
<keyword evidence="1" id="KW-0732">Signal</keyword>